<protein>
    <recommendedName>
        <fullName evidence="1">Rho-GAP domain-containing protein</fullName>
    </recommendedName>
</protein>
<dbReference type="AlphaFoldDB" id="A0A9P8ABJ3"/>
<dbReference type="InterPro" id="IPR000198">
    <property type="entry name" value="RhoGAP_dom"/>
</dbReference>
<dbReference type="InterPro" id="IPR008936">
    <property type="entry name" value="Rho_GTPase_activation_prot"/>
</dbReference>
<evidence type="ECO:0000313" key="3">
    <source>
        <dbReference type="Proteomes" id="UP000717515"/>
    </source>
</evidence>
<organism evidence="2 3">
    <name type="scientific">Mortierella alpina</name>
    <name type="common">Oleaginous fungus</name>
    <name type="synonym">Mortierella renispora</name>
    <dbReference type="NCBI Taxonomy" id="64518"/>
    <lineage>
        <taxon>Eukaryota</taxon>
        <taxon>Fungi</taxon>
        <taxon>Fungi incertae sedis</taxon>
        <taxon>Mucoromycota</taxon>
        <taxon>Mortierellomycotina</taxon>
        <taxon>Mortierellomycetes</taxon>
        <taxon>Mortierellales</taxon>
        <taxon>Mortierellaceae</taxon>
        <taxon>Mortierella</taxon>
    </lineage>
</organism>
<reference evidence="2" key="1">
    <citation type="submission" date="2021-07" db="EMBL/GenBank/DDBJ databases">
        <title>Draft genome of Mortierella alpina, strain LL118, isolated from an aspen leaf litter sample.</title>
        <authorList>
            <person name="Yang S."/>
            <person name="Vinatzer B.A."/>
        </authorList>
    </citation>
    <scope>NUCLEOTIDE SEQUENCE</scope>
    <source>
        <strain evidence="2">LL118</strain>
    </source>
</reference>
<comment type="caution">
    <text evidence="2">The sequence shown here is derived from an EMBL/GenBank/DDBJ whole genome shotgun (WGS) entry which is preliminary data.</text>
</comment>
<dbReference type="Gene3D" id="1.10.555.10">
    <property type="entry name" value="Rho GTPase activation protein"/>
    <property type="match status" value="1"/>
</dbReference>
<dbReference type="PROSITE" id="PS50238">
    <property type="entry name" value="RHOGAP"/>
    <property type="match status" value="1"/>
</dbReference>
<name>A0A9P8ABJ3_MORAP</name>
<gene>
    <name evidence="2" type="ORF">KVV02_000733</name>
</gene>
<dbReference type="GO" id="GO:0007165">
    <property type="term" value="P:signal transduction"/>
    <property type="evidence" value="ECO:0007669"/>
    <property type="project" value="InterPro"/>
</dbReference>
<evidence type="ECO:0000313" key="2">
    <source>
        <dbReference type="EMBL" id="KAG9326022.1"/>
    </source>
</evidence>
<sequence length="126" mass="14452">MFRLVHKRLAVNRELESLKQEFNQCSLPIEFVHRTVVACVDEIMQRGLNHPFILKNPYPPSVVAALVTLMLDPERRDLFSLKCTRIDTVAGVMLAVLKNLREAIVPLEIQDELTSGKSVWLRNMLI</sequence>
<feature type="domain" description="Rho-GAP" evidence="1">
    <location>
        <begin position="13"/>
        <end position="126"/>
    </location>
</feature>
<evidence type="ECO:0000259" key="1">
    <source>
        <dbReference type="PROSITE" id="PS50238"/>
    </source>
</evidence>
<dbReference type="EMBL" id="JAIFTL010000027">
    <property type="protein sequence ID" value="KAG9326022.1"/>
    <property type="molecule type" value="Genomic_DNA"/>
</dbReference>
<dbReference type="SUPFAM" id="SSF48350">
    <property type="entry name" value="GTPase activation domain, GAP"/>
    <property type="match status" value="1"/>
</dbReference>
<accession>A0A9P8ABJ3</accession>
<proteinExistence type="predicted"/>
<dbReference type="Proteomes" id="UP000717515">
    <property type="component" value="Unassembled WGS sequence"/>
</dbReference>